<evidence type="ECO:0000313" key="2">
    <source>
        <dbReference type="Proteomes" id="UP001057402"/>
    </source>
</evidence>
<evidence type="ECO:0000313" key="1">
    <source>
        <dbReference type="EMBL" id="KAI4366982.1"/>
    </source>
</evidence>
<dbReference type="EMBL" id="CM042885">
    <property type="protein sequence ID" value="KAI4366982.1"/>
    <property type="molecule type" value="Genomic_DNA"/>
</dbReference>
<keyword evidence="2" id="KW-1185">Reference proteome</keyword>
<accession>A0ACB9QNF8</accession>
<proteinExistence type="predicted"/>
<sequence length="137" mass="15595">MNGIMYAQSPVSAALLIFYTCLLLPYRELKHAVSRILCSVIDPFCPRAGTTLYQPYTSFELPASAFRELHAGVCSKDDCRDHDGDCGCAICLEGFEDDDVVSELSRCGHFFHRRCIETWVEHRFQFTCPLCRSLIFK</sequence>
<dbReference type="Proteomes" id="UP001057402">
    <property type="component" value="Chromosome 6"/>
</dbReference>
<name>A0ACB9QNF8_9MYRT</name>
<comment type="caution">
    <text evidence="1">The sequence shown here is derived from an EMBL/GenBank/DDBJ whole genome shotgun (WGS) entry which is preliminary data.</text>
</comment>
<organism evidence="1 2">
    <name type="scientific">Melastoma candidum</name>
    <dbReference type="NCBI Taxonomy" id="119954"/>
    <lineage>
        <taxon>Eukaryota</taxon>
        <taxon>Viridiplantae</taxon>
        <taxon>Streptophyta</taxon>
        <taxon>Embryophyta</taxon>
        <taxon>Tracheophyta</taxon>
        <taxon>Spermatophyta</taxon>
        <taxon>Magnoliopsida</taxon>
        <taxon>eudicotyledons</taxon>
        <taxon>Gunneridae</taxon>
        <taxon>Pentapetalae</taxon>
        <taxon>rosids</taxon>
        <taxon>malvids</taxon>
        <taxon>Myrtales</taxon>
        <taxon>Melastomataceae</taxon>
        <taxon>Melastomatoideae</taxon>
        <taxon>Melastomateae</taxon>
        <taxon>Melastoma</taxon>
    </lineage>
</organism>
<reference evidence="2" key="1">
    <citation type="journal article" date="2023" name="Front. Plant Sci.">
        <title>Chromosomal-level genome assembly of Melastoma candidum provides insights into trichome evolution.</title>
        <authorList>
            <person name="Zhong Y."/>
            <person name="Wu W."/>
            <person name="Sun C."/>
            <person name="Zou P."/>
            <person name="Liu Y."/>
            <person name="Dai S."/>
            <person name="Zhou R."/>
        </authorList>
    </citation>
    <scope>NUCLEOTIDE SEQUENCE [LARGE SCALE GENOMIC DNA]</scope>
</reference>
<gene>
    <name evidence="1" type="ORF">MLD38_022772</name>
</gene>
<protein>
    <submittedName>
        <fullName evidence="1">Uncharacterized protein</fullName>
    </submittedName>
</protein>